<reference evidence="3 4" key="1">
    <citation type="submission" date="2020-10" db="EMBL/GenBank/DDBJ databases">
        <title>Plant Genome Project.</title>
        <authorList>
            <person name="Zhang R.-G."/>
        </authorList>
    </citation>
    <scope>NUCLEOTIDE SEQUENCE [LARGE SCALE GENOMIC DNA]</scope>
    <source>
        <strain evidence="3">FAFU-HL-1</strain>
        <tissue evidence="3">Leaf</tissue>
    </source>
</reference>
<dbReference type="AlphaFoldDB" id="A0A835MPC7"/>
<dbReference type="PANTHER" id="PTHR11006">
    <property type="entry name" value="PROTEIN ARGININE N-METHYLTRANSFERASE"/>
    <property type="match status" value="1"/>
</dbReference>
<proteinExistence type="predicted"/>
<dbReference type="GO" id="GO:0016274">
    <property type="term" value="F:protein-arginine N-methyltransferase activity"/>
    <property type="evidence" value="ECO:0007669"/>
    <property type="project" value="InterPro"/>
</dbReference>
<gene>
    <name evidence="3" type="ORF">SADUNF_Sadunf14G0001700</name>
</gene>
<dbReference type="Gene3D" id="2.70.160.11">
    <property type="entry name" value="Hnrnp arginine n-methyltransferase1"/>
    <property type="match status" value="1"/>
</dbReference>
<evidence type="ECO:0000313" key="3">
    <source>
        <dbReference type="EMBL" id="KAF9668421.1"/>
    </source>
</evidence>
<dbReference type="InterPro" id="IPR025799">
    <property type="entry name" value="Arg_MeTrfase"/>
</dbReference>
<keyword evidence="1" id="KW-0949">S-adenosyl-L-methionine</keyword>
<accession>A0A835MPC7</accession>
<evidence type="ECO:0000313" key="4">
    <source>
        <dbReference type="Proteomes" id="UP000657918"/>
    </source>
</evidence>
<name>A0A835MPC7_9ROSI</name>
<dbReference type="GO" id="GO:0042054">
    <property type="term" value="F:histone methyltransferase activity"/>
    <property type="evidence" value="ECO:0007669"/>
    <property type="project" value="TreeGrafter"/>
</dbReference>
<organism evidence="3 4">
    <name type="scientific">Salix dunnii</name>
    <dbReference type="NCBI Taxonomy" id="1413687"/>
    <lineage>
        <taxon>Eukaryota</taxon>
        <taxon>Viridiplantae</taxon>
        <taxon>Streptophyta</taxon>
        <taxon>Embryophyta</taxon>
        <taxon>Tracheophyta</taxon>
        <taxon>Spermatophyta</taxon>
        <taxon>Magnoliopsida</taxon>
        <taxon>eudicotyledons</taxon>
        <taxon>Gunneridae</taxon>
        <taxon>Pentapetalae</taxon>
        <taxon>rosids</taxon>
        <taxon>fabids</taxon>
        <taxon>Malpighiales</taxon>
        <taxon>Salicaceae</taxon>
        <taxon>Saliceae</taxon>
        <taxon>Salix</taxon>
    </lineage>
</organism>
<dbReference type="SUPFAM" id="SSF53335">
    <property type="entry name" value="S-adenosyl-L-methionine-dependent methyltransferases"/>
    <property type="match status" value="1"/>
</dbReference>
<feature type="region of interest" description="Disordered" evidence="2">
    <location>
        <begin position="231"/>
        <end position="267"/>
    </location>
</feature>
<dbReference type="EMBL" id="JADGMS010000014">
    <property type="protein sequence ID" value="KAF9668421.1"/>
    <property type="molecule type" value="Genomic_DNA"/>
</dbReference>
<evidence type="ECO:0000256" key="2">
    <source>
        <dbReference type="SAM" id="MobiDB-lite"/>
    </source>
</evidence>
<dbReference type="InterPro" id="IPR029063">
    <property type="entry name" value="SAM-dependent_MTases_sf"/>
</dbReference>
<comment type="caution">
    <text evidence="3">The sequence shown here is derived from an EMBL/GenBank/DDBJ whole genome shotgun (WGS) entry which is preliminary data.</text>
</comment>
<evidence type="ECO:0000256" key="1">
    <source>
        <dbReference type="ARBA" id="ARBA00022691"/>
    </source>
</evidence>
<sequence>MYRISASMCVRRLSILCDQPLADGSSGEEAGGDEFGYCFHGCRNCLIIDTRIFIDDELFIDNPHAGDGVVDDRLCSLSIWVPSCTWHLSHIQTDTVKALIFGKTFMESILFLAKHFAFEEPSVESISSENILIWPHVVSLLKFLTVQLTSLEHACINIAHLLNLLHKVCNYHEMRNFEAYICAFTNFLCRFWLAVKQLDFYTIAIDELESVTTRYKFRSMMKASPIITQASVMPTAPSSNPPMDGSKRKKRTNSNEAHVLSNAPEDPPTHWQHTLICFYNPIDVEQDQLIEGSATLTQRKENH</sequence>
<dbReference type="Proteomes" id="UP000657918">
    <property type="component" value="Unassembled WGS sequence"/>
</dbReference>
<keyword evidence="4" id="KW-1185">Reference proteome</keyword>
<dbReference type="OrthoDB" id="7848332at2759"/>
<dbReference type="PANTHER" id="PTHR11006:SF73">
    <property type="entry name" value="PROTEIN ARGININE N-METHYLTRANSFERASE 6"/>
    <property type="match status" value="1"/>
</dbReference>
<protein>
    <submittedName>
        <fullName evidence="3">Uncharacterized protein</fullName>
    </submittedName>
</protein>